<protein>
    <submittedName>
        <fullName evidence="2">Uncharacterized protein</fullName>
    </submittedName>
</protein>
<organism evidence="2 3">
    <name type="scientific">Flammeovirga agarivorans</name>
    <dbReference type="NCBI Taxonomy" id="2726742"/>
    <lineage>
        <taxon>Bacteria</taxon>
        <taxon>Pseudomonadati</taxon>
        <taxon>Bacteroidota</taxon>
        <taxon>Cytophagia</taxon>
        <taxon>Cytophagales</taxon>
        <taxon>Flammeovirgaceae</taxon>
        <taxon>Flammeovirga</taxon>
    </lineage>
</organism>
<feature type="transmembrane region" description="Helical" evidence="1">
    <location>
        <begin position="84"/>
        <end position="105"/>
    </location>
</feature>
<keyword evidence="1" id="KW-0472">Membrane</keyword>
<dbReference type="AlphaFoldDB" id="A0A7X8XX35"/>
<keyword evidence="3" id="KW-1185">Reference proteome</keyword>
<reference evidence="2 3" key="1">
    <citation type="submission" date="2020-04" db="EMBL/GenBank/DDBJ databases">
        <title>Flammeovirga sp. SR4, a novel species isolated from seawater.</title>
        <authorList>
            <person name="Wang X."/>
        </authorList>
    </citation>
    <scope>NUCLEOTIDE SEQUENCE [LARGE SCALE GENOMIC DNA]</scope>
    <source>
        <strain evidence="2 3">SR4</strain>
    </source>
</reference>
<proteinExistence type="predicted"/>
<dbReference type="Proteomes" id="UP000585050">
    <property type="component" value="Unassembled WGS sequence"/>
</dbReference>
<evidence type="ECO:0000313" key="2">
    <source>
        <dbReference type="EMBL" id="NLR92867.1"/>
    </source>
</evidence>
<comment type="caution">
    <text evidence="2">The sequence shown here is derived from an EMBL/GenBank/DDBJ whole genome shotgun (WGS) entry which is preliminary data.</text>
</comment>
<evidence type="ECO:0000256" key="1">
    <source>
        <dbReference type="SAM" id="Phobius"/>
    </source>
</evidence>
<feature type="transmembrane region" description="Helical" evidence="1">
    <location>
        <begin position="43"/>
        <end position="64"/>
    </location>
</feature>
<evidence type="ECO:0000313" key="3">
    <source>
        <dbReference type="Proteomes" id="UP000585050"/>
    </source>
</evidence>
<feature type="transmembrane region" description="Helical" evidence="1">
    <location>
        <begin position="6"/>
        <end position="22"/>
    </location>
</feature>
<dbReference type="EMBL" id="JABAIL010000005">
    <property type="protein sequence ID" value="NLR92867.1"/>
    <property type="molecule type" value="Genomic_DNA"/>
</dbReference>
<dbReference type="RefSeq" id="WP_168883584.1">
    <property type="nucleotide sequence ID" value="NZ_JABAIL010000005.1"/>
</dbReference>
<sequence>MRTLTLLAVAGVIVPSLLSLFQNSNRLTLIERVINALAKLVKVSLVLGFGLGALGLGSAIVYYGSPLFGLATNPETIEISVWALQYYALIGVVLPILGIVIGSMLTKRQELK</sequence>
<accession>A0A7X8XX35</accession>
<name>A0A7X8XX35_9BACT</name>
<keyword evidence="1" id="KW-0812">Transmembrane</keyword>
<keyword evidence="1" id="KW-1133">Transmembrane helix</keyword>
<gene>
    <name evidence="2" type="ORF">HGP29_16765</name>
</gene>